<dbReference type="RefSeq" id="WP_147668704.1">
    <property type="nucleotide sequence ID" value="NZ_VDUW01000010.1"/>
</dbReference>
<dbReference type="PANTHER" id="PTHR30511:SF0">
    <property type="entry name" value="ALANINE RACEMASE, CATABOLIC-RELATED"/>
    <property type="match status" value="1"/>
</dbReference>
<keyword evidence="4 5" id="KW-0413">Isomerase</keyword>
<dbReference type="NCBIfam" id="TIGR00492">
    <property type="entry name" value="alr"/>
    <property type="match status" value="1"/>
</dbReference>
<dbReference type="Pfam" id="PF00842">
    <property type="entry name" value="Ala_racemase_C"/>
    <property type="match status" value="1"/>
</dbReference>
<dbReference type="GO" id="GO:0030632">
    <property type="term" value="P:D-alanine biosynthetic process"/>
    <property type="evidence" value="ECO:0007669"/>
    <property type="project" value="UniProtKB-UniRule"/>
</dbReference>
<gene>
    <name evidence="9" type="primary">alr</name>
    <name evidence="9" type="ORF">FHP05_12425</name>
</gene>
<protein>
    <recommendedName>
        <fullName evidence="5">Alanine racemase</fullName>
        <ecNumber evidence="5">5.1.1.1</ecNumber>
    </recommendedName>
</protein>
<feature type="active site" description="Proton acceptor; specific for L-alanine" evidence="5">
    <location>
        <position position="268"/>
    </location>
</feature>
<dbReference type="SUPFAM" id="SSF51419">
    <property type="entry name" value="PLP-binding barrel"/>
    <property type="match status" value="1"/>
</dbReference>
<dbReference type="InterPro" id="IPR020622">
    <property type="entry name" value="Ala_racemase_pyridoxalP-BS"/>
</dbReference>
<feature type="domain" description="Alanine racemase C-terminal" evidence="8">
    <location>
        <begin position="247"/>
        <end position="372"/>
    </location>
</feature>
<evidence type="ECO:0000313" key="9">
    <source>
        <dbReference type="EMBL" id="TXL61682.1"/>
    </source>
</evidence>
<evidence type="ECO:0000259" key="8">
    <source>
        <dbReference type="SMART" id="SM01005"/>
    </source>
</evidence>
<evidence type="ECO:0000256" key="5">
    <source>
        <dbReference type="HAMAP-Rule" id="MF_01201"/>
    </source>
</evidence>
<comment type="caution">
    <text evidence="9">The sequence shown here is derived from an EMBL/GenBank/DDBJ whole genome shotgun (WGS) entry which is preliminary data.</text>
</comment>
<evidence type="ECO:0000256" key="2">
    <source>
        <dbReference type="ARBA" id="ARBA00001933"/>
    </source>
</evidence>
<dbReference type="EC" id="5.1.1.1" evidence="5"/>
<comment type="cofactor">
    <cofactor evidence="2 5 6">
        <name>pyridoxal 5'-phosphate</name>
        <dbReference type="ChEBI" id="CHEBI:597326"/>
    </cofactor>
</comment>
<feature type="binding site" evidence="5 7">
    <location>
        <position position="315"/>
    </location>
    <ligand>
        <name>substrate</name>
    </ligand>
</feature>
<dbReference type="PROSITE" id="PS00395">
    <property type="entry name" value="ALANINE_RACEMASE"/>
    <property type="match status" value="1"/>
</dbReference>
<dbReference type="InterPro" id="IPR001608">
    <property type="entry name" value="Ala_racemase_N"/>
</dbReference>
<sequence length="379" mass="43402">MITSKFRNTWIEIDLDTIGYNIKQIRTKLHEKTNIIAVVKANAYGHGSIQVAKKALQSGASALAVAMLEEALVLRKAEISAPILVLGWVQPEYAKIAAEQDITLTFFQKEWLEQVNFKSLMKPLKLHMKWDTGMGRIGIRTEEELNEVIFKLRQMEKIHLTGIYTHFSTADEQGTDFFLKQNERFNQLLQAFQKKWPDSVSIHTGNSAAAIRFPEKMHHYIRFGISLYGQYPSKWMKSMQFISLKQAFSLHSTLVHVKKVKAGETIGYGNTYMLKQDGWVGTVPIGYGDGWNRKLQGFPVLIEGKRMPIIGRICMDQMMVLLDQAYPLETKVTLIGSQYKQMIGTEEVAEYLDTIPYEVTCMINERIPRFYRSVTGCKN</sequence>
<keyword evidence="3 5" id="KW-0663">Pyridoxal phosphate</keyword>
<evidence type="ECO:0000256" key="7">
    <source>
        <dbReference type="PIRSR" id="PIRSR600821-52"/>
    </source>
</evidence>
<dbReference type="FunFam" id="3.20.20.10:FF:000002">
    <property type="entry name" value="Alanine racemase"/>
    <property type="match status" value="1"/>
</dbReference>
<comment type="pathway">
    <text evidence="5">Amino-acid biosynthesis; D-alanine biosynthesis; D-alanine from L-alanine: step 1/1.</text>
</comment>
<dbReference type="SMART" id="SM01005">
    <property type="entry name" value="Ala_racemase_C"/>
    <property type="match status" value="1"/>
</dbReference>
<dbReference type="OrthoDB" id="9813814at2"/>
<feature type="active site" description="Proton acceptor; specific for D-alanine" evidence="5">
    <location>
        <position position="40"/>
    </location>
</feature>
<evidence type="ECO:0000256" key="4">
    <source>
        <dbReference type="ARBA" id="ARBA00023235"/>
    </source>
</evidence>
<accession>A0A5C8NKB5</accession>
<dbReference type="InterPro" id="IPR000821">
    <property type="entry name" value="Ala_racemase"/>
</dbReference>
<evidence type="ECO:0000256" key="6">
    <source>
        <dbReference type="PIRSR" id="PIRSR600821-50"/>
    </source>
</evidence>
<dbReference type="Gene3D" id="2.40.37.10">
    <property type="entry name" value="Lyase, Ornithine Decarboxylase, Chain A, domain 1"/>
    <property type="match status" value="1"/>
</dbReference>
<dbReference type="Gene3D" id="3.20.20.10">
    <property type="entry name" value="Alanine racemase"/>
    <property type="match status" value="1"/>
</dbReference>
<reference evidence="9 10" key="1">
    <citation type="submission" date="2019-06" db="EMBL/GenBank/DDBJ databases">
        <title>Cerasibacillus sp. nov., isolated from maize field.</title>
        <authorList>
            <person name="Lin S.-Y."/>
            <person name="Tsai C.-F."/>
            <person name="Young C.-C."/>
        </authorList>
    </citation>
    <scope>NUCLEOTIDE SEQUENCE [LARGE SCALE GENOMIC DNA]</scope>
    <source>
        <strain evidence="9 10">CC-CFT480</strain>
    </source>
</reference>
<feature type="binding site" evidence="5 7">
    <location>
        <position position="136"/>
    </location>
    <ligand>
        <name>substrate</name>
    </ligand>
</feature>
<dbReference type="GO" id="GO:0005829">
    <property type="term" value="C:cytosol"/>
    <property type="evidence" value="ECO:0007669"/>
    <property type="project" value="TreeGrafter"/>
</dbReference>
<comment type="similarity">
    <text evidence="5">Belongs to the alanine racemase family.</text>
</comment>
<evidence type="ECO:0000256" key="3">
    <source>
        <dbReference type="ARBA" id="ARBA00022898"/>
    </source>
</evidence>
<dbReference type="GO" id="GO:0030170">
    <property type="term" value="F:pyridoxal phosphate binding"/>
    <property type="evidence" value="ECO:0007669"/>
    <property type="project" value="UniProtKB-UniRule"/>
</dbReference>
<dbReference type="PANTHER" id="PTHR30511">
    <property type="entry name" value="ALANINE RACEMASE"/>
    <property type="match status" value="1"/>
</dbReference>
<proteinExistence type="inferred from homology"/>
<dbReference type="AlphaFoldDB" id="A0A5C8NKB5"/>
<name>A0A5C8NKB5_9BACI</name>
<dbReference type="HAMAP" id="MF_01201">
    <property type="entry name" value="Ala_racemase"/>
    <property type="match status" value="1"/>
</dbReference>
<evidence type="ECO:0000256" key="1">
    <source>
        <dbReference type="ARBA" id="ARBA00000316"/>
    </source>
</evidence>
<dbReference type="Proteomes" id="UP000321574">
    <property type="component" value="Unassembled WGS sequence"/>
</dbReference>
<dbReference type="CDD" id="cd00430">
    <property type="entry name" value="PLPDE_III_AR"/>
    <property type="match status" value="1"/>
</dbReference>
<comment type="catalytic activity">
    <reaction evidence="1 5">
        <text>L-alanine = D-alanine</text>
        <dbReference type="Rhea" id="RHEA:20249"/>
        <dbReference type="ChEBI" id="CHEBI:57416"/>
        <dbReference type="ChEBI" id="CHEBI:57972"/>
        <dbReference type="EC" id="5.1.1.1"/>
    </reaction>
</comment>
<dbReference type="InterPro" id="IPR011079">
    <property type="entry name" value="Ala_racemase_C"/>
</dbReference>
<feature type="modified residue" description="N6-(pyridoxal phosphate)lysine" evidence="5 6">
    <location>
        <position position="40"/>
    </location>
</feature>
<dbReference type="FunFam" id="2.40.37.10:FF:000006">
    <property type="entry name" value="Alanine racemase"/>
    <property type="match status" value="1"/>
</dbReference>
<dbReference type="InterPro" id="IPR029066">
    <property type="entry name" value="PLP-binding_barrel"/>
</dbReference>
<dbReference type="SUPFAM" id="SSF50621">
    <property type="entry name" value="Alanine racemase C-terminal domain-like"/>
    <property type="match status" value="1"/>
</dbReference>
<dbReference type="UniPathway" id="UPA00042">
    <property type="reaction ID" value="UER00497"/>
</dbReference>
<dbReference type="InterPro" id="IPR009006">
    <property type="entry name" value="Ala_racemase/Decarboxylase_C"/>
</dbReference>
<dbReference type="GO" id="GO:0008784">
    <property type="term" value="F:alanine racemase activity"/>
    <property type="evidence" value="ECO:0007669"/>
    <property type="project" value="UniProtKB-UniRule"/>
</dbReference>
<comment type="function">
    <text evidence="5">Catalyzes the interconversion of L-alanine and D-alanine. May also act on other amino acids.</text>
</comment>
<dbReference type="PRINTS" id="PR00992">
    <property type="entry name" value="ALARACEMASE"/>
</dbReference>
<dbReference type="Pfam" id="PF01168">
    <property type="entry name" value="Ala_racemase_N"/>
    <property type="match status" value="1"/>
</dbReference>
<evidence type="ECO:0000313" key="10">
    <source>
        <dbReference type="Proteomes" id="UP000321574"/>
    </source>
</evidence>
<dbReference type="EMBL" id="VDUW01000010">
    <property type="protein sequence ID" value="TXL61682.1"/>
    <property type="molecule type" value="Genomic_DNA"/>
</dbReference>
<keyword evidence="10" id="KW-1185">Reference proteome</keyword>
<organism evidence="9 10">
    <name type="scientific">Cerasibacillus terrae</name>
    <dbReference type="NCBI Taxonomy" id="2498845"/>
    <lineage>
        <taxon>Bacteria</taxon>
        <taxon>Bacillati</taxon>
        <taxon>Bacillota</taxon>
        <taxon>Bacilli</taxon>
        <taxon>Bacillales</taxon>
        <taxon>Bacillaceae</taxon>
        <taxon>Cerasibacillus</taxon>
    </lineage>
</organism>
<dbReference type="GO" id="GO:0009252">
    <property type="term" value="P:peptidoglycan biosynthetic process"/>
    <property type="evidence" value="ECO:0007669"/>
    <property type="project" value="TreeGrafter"/>
</dbReference>